<dbReference type="GO" id="GO:0016740">
    <property type="term" value="F:transferase activity"/>
    <property type="evidence" value="ECO:0007669"/>
    <property type="project" value="UniProtKB-KW"/>
</dbReference>
<dbReference type="PANTHER" id="PTHR43300:SF7">
    <property type="entry name" value="UDP-N-ACETYLBACILLOSAMINE N-ACETYLTRANSFERASE"/>
    <property type="match status" value="1"/>
</dbReference>
<organism evidence="3 4">
    <name type="scientific">Pseudazoarcus pumilus</name>
    <dbReference type="NCBI Taxonomy" id="2067960"/>
    <lineage>
        <taxon>Bacteria</taxon>
        <taxon>Pseudomonadati</taxon>
        <taxon>Pseudomonadota</taxon>
        <taxon>Betaproteobacteria</taxon>
        <taxon>Rhodocyclales</taxon>
        <taxon>Zoogloeaceae</taxon>
        <taxon>Pseudazoarcus</taxon>
    </lineage>
</organism>
<reference evidence="3 4" key="1">
    <citation type="submission" date="2018-01" db="EMBL/GenBank/DDBJ databases">
        <authorList>
            <person name="Fu G.-Y."/>
        </authorList>
    </citation>
    <scope>NUCLEOTIDE SEQUENCE [LARGE SCALE GENOMIC DNA]</scope>
    <source>
        <strain evidence="3 4">SY39</strain>
    </source>
</reference>
<dbReference type="AlphaFoldDB" id="A0A2I6S8Y7"/>
<dbReference type="EMBL" id="CP025682">
    <property type="protein sequence ID" value="AUN95691.1"/>
    <property type="molecule type" value="Genomic_DNA"/>
</dbReference>
<dbReference type="InterPro" id="IPR001451">
    <property type="entry name" value="Hexapep"/>
</dbReference>
<dbReference type="SUPFAM" id="SSF51161">
    <property type="entry name" value="Trimeric LpxA-like enzymes"/>
    <property type="match status" value="1"/>
</dbReference>
<dbReference type="OrthoDB" id="1115300at2"/>
<keyword evidence="3" id="KW-0808">Transferase</keyword>
<sequence length="263" mass="27527">MTCGESTCCDACRRRWPAAGRCGTVAGSGNGRGRRGGCMAANRGVLIFGAGDLASVMAHHLRHETPTTVVGFTVDRQYCTSDRFDGLALVPFEEASTRFPPDSCEMLLPLGWTGMNALRRERLCQARAMGYMIGRFVAASACVAQGVSPGENTCIDEGTIIGPFCEIGENVHIRSGVVLSHHVRVGDDCFIGARAVAGGRVRIGSRCVIGLGAVLRNGVHVADGCFIGAGAVVVADTEPDGVYVGCPARRIERSPLDVTGGVA</sequence>
<feature type="binding site" evidence="2">
    <location>
        <position position="114"/>
    </location>
    <ligand>
        <name>substrate</name>
    </ligand>
</feature>
<dbReference type="Proteomes" id="UP000242205">
    <property type="component" value="Chromosome"/>
</dbReference>
<keyword evidence="4" id="KW-1185">Reference proteome</keyword>
<evidence type="ECO:0000313" key="4">
    <source>
        <dbReference type="Proteomes" id="UP000242205"/>
    </source>
</evidence>
<protein>
    <submittedName>
        <fullName evidence="3">Transferase</fullName>
    </submittedName>
</protein>
<name>A0A2I6S8Y7_9RHOO</name>
<dbReference type="InterPro" id="IPR011004">
    <property type="entry name" value="Trimer_LpxA-like_sf"/>
</dbReference>
<accession>A0A2I6S8Y7</accession>
<gene>
    <name evidence="3" type="ORF">C0099_12580</name>
</gene>
<dbReference type="InterPro" id="IPR050179">
    <property type="entry name" value="Trans_hexapeptide_repeat"/>
</dbReference>
<evidence type="ECO:0000313" key="3">
    <source>
        <dbReference type="EMBL" id="AUN95691.1"/>
    </source>
</evidence>
<dbReference type="Gene3D" id="2.160.10.10">
    <property type="entry name" value="Hexapeptide repeat proteins"/>
    <property type="match status" value="1"/>
</dbReference>
<dbReference type="NCBIfam" id="TIGR03570">
    <property type="entry name" value="NeuD_NnaD"/>
    <property type="match status" value="1"/>
</dbReference>
<evidence type="ECO:0000256" key="1">
    <source>
        <dbReference type="ARBA" id="ARBA00007274"/>
    </source>
</evidence>
<dbReference type="CDD" id="cd03360">
    <property type="entry name" value="LbH_AT_putative"/>
    <property type="match status" value="1"/>
</dbReference>
<dbReference type="KEGG" id="atw:C0099_12580"/>
<dbReference type="PANTHER" id="PTHR43300">
    <property type="entry name" value="ACETYLTRANSFERASE"/>
    <property type="match status" value="1"/>
</dbReference>
<evidence type="ECO:0000256" key="2">
    <source>
        <dbReference type="PIRSR" id="PIRSR620019-2"/>
    </source>
</evidence>
<dbReference type="InterPro" id="IPR020019">
    <property type="entry name" value="AcTrfase_PglD-like"/>
</dbReference>
<comment type="similarity">
    <text evidence="1">Belongs to the transferase hexapeptide repeat family.</text>
</comment>
<dbReference type="Pfam" id="PF00132">
    <property type="entry name" value="Hexapep"/>
    <property type="match status" value="2"/>
</dbReference>
<proteinExistence type="inferred from homology"/>